<evidence type="ECO:0000256" key="2">
    <source>
        <dbReference type="ARBA" id="ARBA00023136"/>
    </source>
</evidence>
<dbReference type="RefSeq" id="WP_015817051.1">
    <property type="nucleotide sequence ID" value="NC_012997.1"/>
</dbReference>
<gene>
    <name evidence="8" type="ordered locus">TERTU_0985</name>
</gene>
<sequence length="216" mass="22854">MKNLVVGLLLVSLFGCATYDPYTGEKQASKATTGAAVGAIAGAVVGAATSSDKDRDRGLITGAVAGAAVGGGVGYYMDRQESKLRQQLQGSGVQVQRDGNTINLIMPGNITFATDSFDIKPEFHSVLDSVAQVLKEFKKTVIVVSGHTDSTGSATYNQQLSENRANSVRSYLLNRSVASGRVQAVGYGPRMPIASNKTAQGRQQNRRVELKLEPTE</sequence>
<keyword evidence="6" id="KW-0732">Signal</keyword>
<dbReference type="PANTHER" id="PTHR30329">
    <property type="entry name" value="STATOR ELEMENT OF FLAGELLAR MOTOR COMPLEX"/>
    <property type="match status" value="1"/>
</dbReference>
<dbReference type="InterPro" id="IPR006690">
    <property type="entry name" value="OMPA-like_CS"/>
</dbReference>
<dbReference type="InterPro" id="IPR006665">
    <property type="entry name" value="OmpA-like"/>
</dbReference>
<dbReference type="EMBL" id="CP001614">
    <property type="protein sequence ID" value="ACR10939.1"/>
    <property type="molecule type" value="Genomic_DNA"/>
</dbReference>
<evidence type="ECO:0000256" key="4">
    <source>
        <dbReference type="PROSITE-ProRule" id="PRU00473"/>
    </source>
</evidence>
<dbReference type="PROSITE" id="PS51257">
    <property type="entry name" value="PROKAR_LIPOPROTEIN"/>
    <property type="match status" value="1"/>
</dbReference>
<evidence type="ECO:0000256" key="5">
    <source>
        <dbReference type="SAM" id="MobiDB-lite"/>
    </source>
</evidence>
<dbReference type="PROSITE" id="PS51123">
    <property type="entry name" value="OMPA_2"/>
    <property type="match status" value="1"/>
</dbReference>
<evidence type="ECO:0000313" key="9">
    <source>
        <dbReference type="Proteomes" id="UP000009080"/>
    </source>
</evidence>
<dbReference type="OrthoDB" id="9782229at2"/>
<dbReference type="KEGG" id="ttu:TERTU_0985"/>
<feature type="chain" id="PRO_5002948818" evidence="6">
    <location>
        <begin position="18"/>
        <end position="216"/>
    </location>
</feature>
<dbReference type="HOGENOM" id="CLU_016890_6_2_6"/>
<dbReference type="InterPro" id="IPR006664">
    <property type="entry name" value="OMP_bac"/>
</dbReference>
<feature type="signal peptide" evidence="6">
    <location>
        <begin position="1"/>
        <end position="17"/>
    </location>
</feature>
<keyword evidence="2 4" id="KW-0472">Membrane</keyword>
<evidence type="ECO:0000259" key="7">
    <source>
        <dbReference type="PROSITE" id="PS51123"/>
    </source>
</evidence>
<protein>
    <submittedName>
        <fullName evidence="8">OmpA family protein</fullName>
    </submittedName>
</protein>
<feature type="region of interest" description="Disordered" evidence="5">
    <location>
        <begin position="189"/>
        <end position="216"/>
    </location>
</feature>
<evidence type="ECO:0000313" key="8">
    <source>
        <dbReference type="EMBL" id="ACR10939.1"/>
    </source>
</evidence>
<evidence type="ECO:0000256" key="3">
    <source>
        <dbReference type="ARBA" id="ARBA00023237"/>
    </source>
</evidence>
<dbReference type="PROSITE" id="PS01068">
    <property type="entry name" value="OMPA_1"/>
    <property type="match status" value="1"/>
</dbReference>
<feature type="domain" description="OmpA-like" evidence="7">
    <location>
        <begin position="99"/>
        <end position="216"/>
    </location>
</feature>
<dbReference type="Proteomes" id="UP000009080">
    <property type="component" value="Chromosome"/>
</dbReference>
<dbReference type="Gene3D" id="3.30.1330.60">
    <property type="entry name" value="OmpA-like domain"/>
    <property type="match status" value="1"/>
</dbReference>
<dbReference type="InterPro" id="IPR050330">
    <property type="entry name" value="Bact_OuterMem_StrucFunc"/>
</dbReference>
<dbReference type="Pfam" id="PF13488">
    <property type="entry name" value="Gly-zipper_Omp"/>
    <property type="match status" value="1"/>
</dbReference>
<organism evidence="8 9">
    <name type="scientific">Teredinibacter turnerae (strain ATCC 39867 / T7901)</name>
    <dbReference type="NCBI Taxonomy" id="377629"/>
    <lineage>
        <taxon>Bacteria</taxon>
        <taxon>Pseudomonadati</taxon>
        <taxon>Pseudomonadota</taxon>
        <taxon>Gammaproteobacteria</taxon>
        <taxon>Cellvibrionales</taxon>
        <taxon>Cellvibrionaceae</taxon>
        <taxon>Teredinibacter</taxon>
    </lineage>
</organism>
<dbReference type="InterPro" id="IPR039567">
    <property type="entry name" value="Gly-zipper"/>
</dbReference>
<dbReference type="AlphaFoldDB" id="C5BQD6"/>
<dbReference type="InterPro" id="IPR036737">
    <property type="entry name" value="OmpA-like_sf"/>
</dbReference>
<keyword evidence="9" id="KW-1185">Reference proteome</keyword>
<dbReference type="PRINTS" id="PR01021">
    <property type="entry name" value="OMPADOMAIN"/>
</dbReference>
<dbReference type="eggNOG" id="COG2885">
    <property type="taxonomic scope" value="Bacteria"/>
</dbReference>
<dbReference type="STRING" id="377629.TERTU_0985"/>
<name>C5BQD6_TERTT</name>
<dbReference type="SUPFAM" id="SSF103088">
    <property type="entry name" value="OmpA-like"/>
    <property type="match status" value="1"/>
</dbReference>
<comment type="subcellular location">
    <subcellularLocation>
        <location evidence="1">Cell outer membrane</location>
    </subcellularLocation>
</comment>
<dbReference type="CDD" id="cd07185">
    <property type="entry name" value="OmpA_C-like"/>
    <property type="match status" value="1"/>
</dbReference>
<evidence type="ECO:0000256" key="1">
    <source>
        <dbReference type="ARBA" id="ARBA00004442"/>
    </source>
</evidence>
<dbReference type="PANTHER" id="PTHR30329:SF21">
    <property type="entry name" value="LIPOPROTEIN YIAD-RELATED"/>
    <property type="match status" value="1"/>
</dbReference>
<reference evidence="8 9" key="1">
    <citation type="journal article" date="2009" name="PLoS ONE">
        <title>The complete genome of Teredinibacter turnerae T7901: an intracellular endosymbiont of marine wood-boring bivalves (shipworms).</title>
        <authorList>
            <person name="Yang J.C."/>
            <person name="Madupu R."/>
            <person name="Durkin A.S."/>
            <person name="Ekborg N.A."/>
            <person name="Pedamallu C.S."/>
            <person name="Hostetler J.B."/>
            <person name="Radune D."/>
            <person name="Toms B.S."/>
            <person name="Henrissat B."/>
            <person name="Coutinho P.M."/>
            <person name="Schwarz S."/>
            <person name="Field L."/>
            <person name="Trindade-Silva A.E."/>
            <person name="Soares C.A.G."/>
            <person name="Elshahawi S."/>
            <person name="Hanora A."/>
            <person name="Schmidt E.W."/>
            <person name="Haygood M.G."/>
            <person name="Posfai J."/>
            <person name="Benner J."/>
            <person name="Madinger C."/>
            <person name="Nove J."/>
            <person name="Anton B."/>
            <person name="Chaudhary K."/>
            <person name="Foster J."/>
            <person name="Holman A."/>
            <person name="Kumar S."/>
            <person name="Lessard P.A."/>
            <person name="Luyten Y.A."/>
            <person name="Slatko B."/>
            <person name="Wood N."/>
            <person name="Wu B."/>
            <person name="Teplitski M."/>
            <person name="Mougous J.D."/>
            <person name="Ward N."/>
            <person name="Eisen J.A."/>
            <person name="Badger J.H."/>
            <person name="Distel D.L."/>
        </authorList>
    </citation>
    <scope>NUCLEOTIDE SEQUENCE [LARGE SCALE GENOMIC DNA]</scope>
    <source>
        <strain evidence="9">ATCC 39867 / T7901</strain>
    </source>
</reference>
<evidence type="ECO:0000256" key="6">
    <source>
        <dbReference type="SAM" id="SignalP"/>
    </source>
</evidence>
<feature type="compositionally biased region" description="Basic and acidic residues" evidence="5">
    <location>
        <begin position="206"/>
        <end position="216"/>
    </location>
</feature>
<dbReference type="GO" id="GO:0009279">
    <property type="term" value="C:cell outer membrane"/>
    <property type="evidence" value="ECO:0007669"/>
    <property type="project" value="UniProtKB-SubCell"/>
</dbReference>
<accession>C5BQD6</accession>
<proteinExistence type="predicted"/>
<keyword evidence="3" id="KW-0998">Cell outer membrane</keyword>
<dbReference type="Pfam" id="PF00691">
    <property type="entry name" value="OmpA"/>
    <property type="match status" value="1"/>
</dbReference>